<comment type="caution">
    <text evidence="2">The sequence shown here is derived from an EMBL/GenBank/DDBJ whole genome shotgun (WGS) entry which is preliminary data.</text>
</comment>
<dbReference type="Proteomes" id="UP001218218">
    <property type="component" value="Unassembled WGS sequence"/>
</dbReference>
<evidence type="ECO:0000256" key="1">
    <source>
        <dbReference type="SAM" id="MobiDB-lite"/>
    </source>
</evidence>
<evidence type="ECO:0000313" key="3">
    <source>
        <dbReference type="Proteomes" id="UP001218218"/>
    </source>
</evidence>
<keyword evidence="3" id="KW-1185">Reference proteome</keyword>
<organism evidence="2 3">
    <name type="scientific">Mycena albidolilacea</name>
    <dbReference type="NCBI Taxonomy" id="1033008"/>
    <lineage>
        <taxon>Eukaryota</taxon>
        <taxon>Fungi</taxon>
        <taxon>Dikarya</taxon>
        <taxon>Basidiomycota</taxon>
        <taxon>Agaricomycotina</taxon>
        <taxon>Agaricomycetes</taxon>
        <taxon>Agaricomycetidae</taxon>
        <taxon>Agaricales</taxon>
        <taxon>Marasmiineae</taxon>
        <taxon>Mycenaceae</taxon>
        <taxon>Mycena</taxon>
    </lineage>
</organism>
<protein>
    <submittedName>
        <fullName evidence="2">Uncharacterized protein</fullName>
    </submittedName>
</protein>
<accession>A0AAD7AUZ5</accession>
<dbReference type="AlphaFoldDB" id="A0AAD7AUZ5"/>
<name>A0AAD7AUZ5_9AGAR</name>
<proteinExistence type="predicted"/>
<feature type="region of interest" description="Disordered" evidence="1">
    <location>
        <begin position="266"/>
        <end position="286"/>
    </location>
</feature>
<sequence length="286" mass="32326">MAYILEPNSDSPAFADFNSVTTTPGANPLNITTHRVALRSNELDFLRMLVDDPHARYEELKEFIQHFTFPKFLHRPPITLLCKILKQNVVSKARALISLQPIKCADPDKLDKMLKTLIHQESGMPFEPNPDVLTLPTEFHARTVARITLMDWTCTINNCINPLNSCGFSRTFPLHAGRIPYSWIVAQDVMVSSTPALALKQTDLPDILPGTMSLSHTLRTIAQHLPDQLVPASNALRSLRSKNITRILDIGQWHLQLDGKWEKRPTLTTQHETNQHRDLDTVDSST</sequence>
<reference evidence="2" key="1">
    <citation type="submission" date="2023-03" db="EMBL/GenBank/DDBJ databases">
        <title>Massive genome expansion in bonnet fungi (Mycena s.s.) driven by repeated elements and novel gene families across ecological guilds.</title>
        <authorList>
            <consortium name="Lawrence Berkeley National Laboratory"/>
            <person name="Harder C.B."/>
            <person name="Miyauchi S."/>
            <person name="Viragh M."/>
            <person name="Kuo A."/>
            <person name="Thoen E."/>
            <person name="Andreopoulos B."/>
            <person name="Lu D."/>
            <person name="Skrede I."/>
            <person name="Drula E."/>
            <person name="Henrissat B."/>
            <person name="Morin E."/>
            <person name="Kohler A."/>
            <person name="Barry K."/>
            <person name="LaButti K."/>
            <person name="Morin E."/>
            <person name="Salamov A."/>
            <person name="Lipzen A."/>
            <person name="Mereny Z."/>
            <person name="Hegedus B."/>
            <person name="Baldrian P."/>
            <person name="Stursova M."/>
            <person name="Weitz H."/>
            <person name="Taylor A."/>
            <person name="Grigoriev I.V."/>
            <person name="Nagy L.G."/>
            <person name="Martin F."/>
            <person name="Kauserud H."/>
        </authorList>
    </citation>
    <scope>NUCLEOTIDE SEQUENCE</scope>
    <source>
        <strain evidence="2">CBHHK002</strain>
    </source>
</reference>
<gene>
    <name evidence="2" type="ORF">DFH08DRAFT_909377</name>
</gene>
<evidence type="ECO:0000313" key="2">
    <source>
        <dbReference type="EMBL" id="KAJ7368521.1"/>
    </source>
</evidence>
<dbReference type="EMBL" id="JARIHO010000001">
    <property type="protein sequence ID" value="KAJ7368521.1"/>
    <property type="molecule type" value="Genomic_DNA"/>
</dbReference>